<name>A0A264VLI2_PRORE</name>
<dbReference type="Proteomes" id="UP000834611">
    <property type="component" value="Unassembled WGS sequence"/>
</dbReference>
<reference evidence="4 5" key="1">
    <citation type="submission" date="2017-07" db="EMBL/GenBank/DDBJ databases">
        <title>blaIMP-27 on transferable plasmids in Proteus mirabilis and Providencia rettgeri.</title>
        <authorList>
            <person name="Potter R."/>
        </authorList>
    </citation>
    <scope>NUCLEOTIDE SEQUENCE [LARGE SCALE GENOMIC DNA]</scope>
    <source>
        <strain evidence="4 5">PR1</strain>
    </source>
</reference>
<dbReference type="RefSeq" id="WP_094963173.1">
    <property type="nucleotide sequence ID" value="NZ_ABDWLN020000019.1"/>
</dbReference>
<dbReference type="InterPro" id="IPR000182">
    <property type="entry name" value="GNAT_dom"/>
</dbReference>
<evidence type="ECO:0000313" key="4">
    <source>
        <dbReference type="EMBL" id="OZS72139.1"/>
    </source>
</evidence>
<gene>
    <name evidence="4" type="ORF">CHI95_23510</name>
    <name evidence="2" type="ORF">GHA_03897</name>
    <name evidence="3" type="ORF">OGX73_10170</name>
</gene>
<accession>A0A264VLI2</accession>
<sequence>MNIIVAHEITTEDKEELLAGLRSFNIQYLNAERFSELGVYFKNDSGVMLGGLLASVKANWLCIDFLWVSEDARKTGLGSKLMYTAEREAIKLGCIHSLVDTFSFQALPFYEKLGYVKQMSLPDFPETGMERHYLTKTELS</sequence>
<dbReference type="AlphaFoldDB" id="A0A264VLI2"/>
<dbReference type="CDD" id="cd04301">
    <property type="entry name" value="NAT_SF"/>
    <property type="match status" value="1"/>
</dbReference>
<dbReference type="SUPFAM" id="SSF55729">
    <property type="entry name" value="Acyl-CoA N-acyltransferases (Nat)"/>
    <property type="match status" value="1"/>
</dbReference>
<proteinExistence type="predicted"/>
<dbReference type="InterPro" id="IPR016181">
    <property type="entry name" value="Acyl_CoA_acyltransferase"/>
</dbReference>
<comment type="caution">
    <text evidence="4">The sequence shown here is derived from an EMBL/GenBank/DDBJ whole genome shotgun (WGS) entry which is preliminary data.</text>
</comment>
<dbReference type="PROSITE" id="PS51186">
    <property type="entry name" value="GNAT"/>
    <property type="match status" value="1"/>
</dbReference>
<dbReference type="Proteomes" id="UP000216001">
    <property type="component" value="Unassembled WGS sequence"/>
</dbReference>
<dbReference type="GO" id="GO:0016747">
    <property type="term" value="F:acyltransferase activity, transferring groups other than amino-acyl groups"/>
    <property type="evidence" value="ECO:0007669"/>
    <property type="project" value="InterPro"/>
</dbReference>
<keyword evidence="4" id="KW-0808">Transferase</keyword>
<dbReference type="Proteomes" id="UP001159001">
    <property type="component" value="Unassembled WGS sequence"/>
</dbReference>
<dbReference type="Pfam" id="PF00583">
    <property type="entry name" value="Acetyltransf_1"/>
    <property type="match status" value="1"/>
</dbReference>
<dbReference type="EMBL" id="CAHPSF010000014">
    <property type="protein sequence ID" value="CAB5713858.1"/>
    <property type="molecule type" value="Genomic_DNA"/>
</dbReference>
<feature type="domain" description="N-acetyltransferase" evidence="1">
    <location>
        <begin position="4"/>
        <end position="140"/>
    </location>
</feature>
<dbReference type="EMBL" id="NOWC01000045">
    <property type="protein sequence ID" value="OZS72139.1"/>
    <property type="molecule type" value="Genomic_DNA"/>
</dbReference>
<evidence type="ECO:0000313" key="3">
    <source>
        <dbReference type="EMBL" id="MDI9092975.1"/>
    </source>
</evidence>
<reference evidence="3" key="3">
    <citation type="submission" date="2022-10" db="EMBL/GenBank/DDBJ databases">
        <title>Bacterial isolates recovered from the One Health project in Brazil.</title>
        <authorList>
            <person name="Valiatti T.B."/>
            <person name="Santos F."/>
            <person name="Cayo R."/>
            <person name="Gales A.C."/>
        </authorList>
    </citation>
    <scope>NUCLEOTIDE SEQUENCE</scope>
    <source>
        <strain evidence="3">PVR188</strain>
    </source>
</reference>
<evidence type="ECO:0000313" key="2">
    <source>
        <dbReference type="EMBL" id="CAB5713858.1"/>
    </source>
</evidence>
<evidence type="ECO:0000313" key="5">
    <source>
        <dbReference type="Proteomes" id="UP000216001"/>
    </source>
</evidence>
<dbReference type="EMBL" id="JAOWIN010000006">
    <property type="protein sequence ID" value="MDI9092975.1"/>
    <property type="molecule type" value="Genomic_DNA"/>
</dbReference>
<reference evidence="2" key="2">
    <citation type="submission" date="2020-05" db="EMBL/GenBank/DDBJ databases">
        <authorList>
            <person name="Delgado-Blas J."/>
        </authorList>
    </citation>
    <scope>NUCLEOTIDE SEQUENCE</scope>
    <source>
        <strain evidence="2">BB1453</strain>
    </source>
</reference>
<dbReference type="Gene3D" id="3.40.630.30">
    <property type="match status" value="1"/>
</dbReference>
<organism evidence="4 5">
    <name type="scientific">Providencia rettgeri</name>
    <dbReference type="NCBI Taxonomy" id="587"/>
    <lineage>
        <taxon>Bacteria</taxon>
        <taxon>Pseudomonadati</taxon>
        <taxon>Pseudomonadota</taxon>
        <taxon>Gammaproteobacteria</taxon>
        <taxon>Enterobacterales</taxon>
        <taxon>Morganellaceae</taxon>
        <taxon>Providencia</taxon>
    </lineage>
</organism>
<protein>
    <submittedName>
        <fullName evidence="2">Acetyltransferase (GNAT) family</fullName>
    </submittedName>
    <submittedName>
        <fullName evidence="3 4">N-acetyltransferase</fullName>
    </submittedName>
</protein>
<evidence type="ECO:0000259" key="1">
    <source>
        <dbReference type="PROSITE" id="PS51186"/>
    </source>
</evidence>